<sequence>MTDSAKQTALFFGFVTAAMTYASAQATPVHPQPTGVGAAQQTMVEKTKLDRKRVARIEHEIKISNQRRSKPA</sequence>
<dbReference type="AlphaFoldDB" id="A0A9E6UP33"/>
<name>A0A9E6UP33_9HYPH</name>
<dbReference type="KEGG" id="cmet:K6K41_04940"/>
<evidence type="ECO:0000313" key="3">
    <source>
        <dbReference type="Proteomes" id="UP000825701"/>
    </source>
</evidence>
<protein>
    <submittedName>
        <fullName evidence="2">Uncharacterized protein</fullName>
    </submittedName>
</protein>
<reference evidence="2" key="1">
    <citation type="submission" date="2021-08" db="EMBL/GenBank/DDBJ databases">
        <authorList>
            <person name="Zhang H."/>
            <person name="Xu M."/>
            <person name="Yu Z."/>
            <person name="Yang L."/>
            <person name="Cai Y."/>
        </authorList>
    </citation>
    <scope>NUCLEOTIDE SEQUENCE</scope>
    <source>
        <strain evidence="2">CHL1</strain>
    </source>
</reference>
<dbReference type="RefSeq" id="WP_261404179.1">
    <property type="nucleotide sequence ID" value="NZ_CP081869.1"/>
</dbReference>
<accession>A0A9E6UP33</accession>
<evidence type="ECO:0000313" key="2">
    <source>
        <dbReference type="EMBL" id="QZO00964.1"/>
    </source>
</evidence>
<organism evidence="2 3">
    <name type="scientific">Chenggangzhangella methanolivorans</name>
    <dbReference type="NCBI Taxonomy" id="1437009"/>
    <lineage>
        <taxon>Bacteria</taxon>
        <taxon>Pseudomonadati</taxon>
        <taxon>Pseudomonadota</taxon>
        <taxon>Alphaproteobacteria</taxon>
        <taxon>Hyphomicrobiales</taxon>
        <taxon>Methylopilaceae</taxon>
        <taxon>Chenggangzhangella</taxon>
    </lineage>
</organism>
<dbReference type="EMBL" id="CP081869">
    <property type="protein sequence ID" value="QZO00964.1"/>
    <property type="molecule type" value="Genomic_DNA"/>
</dbReference>
<keyword evidence="3" id="KW-1185">Reference proteome</keyword>
<gene>
    <name evidence="2" type="ORF">K6K41_04940</name>
</gene>
<feature type="region of interest" description="Disordered" evidence="1">
    <location>
        <begin position="28"/>
        <end position="50"/>
    </location>
</feature>
<evidence type="ECO:0000256" key="1">
    <source>
        <dbReference type="SAM" id="MobiDB-lite"/>
    </source>
</evidence>
<proteinExistence type="predicted"/>
<dbReference type="Proteomes" id="UP000825701">
    <property type="component" value="Chromosome"/>
</dbReference>